<dbReference type="InterPro" id="IPR013830">
    <property type="entry name" value="SGNH_hydro"/>
</dbReference>
<dbReference type="InterPro" id="IPR051532">
    <property type="entry name" value="Ester_Hydrolysis_Enzymes"/>
</dbReference>
<accession>A0A430ABV0</accession>
<gene>
    <name evidence="2" type="ORF">CBF31_01420</name>
</gene>
<dbReference type="RefSeq" id="WP_126830228.1">
    <property type="nucleotide sequence ID" value="NZ_CBCRYB010000002.1"/>
</dbReference>
<dbReference type="OrthoDB" id="252349at2"/>
<dbReference type="SUPFAM" id="SSF52266">
    <property type="entry name" value="SGNH hydrolase"/>
    <property type="match status" value="1"/>
</dbReference>
<dbReference type="AlphaFoldDB" id="A0A430ABV0"/>
<evidence type="ECO:0000313" key="3">
    <source>
        <dbReference type="Proteomes" id="UP000287101"/>
    </source>
</evidence>
<comment type="caution">
    <text evidence="2">The sequence shown here is derived from an EMBL/GenBank/DDBJ whole genome shotgun (WGS) entry which is preliminary data.</text>
</comment>
<dbReference type="PANTHER" id="PTHR30383">
    <property type="entry name" value="THIOESTERASE 1/PROTEASE 1/LYSOPHOSPHOLIPASE L1"/>
    <property type="match status" value="1"/>
</dbReference>
<dbReference type="PANTHER" id="PTHR30383:SF27">
    <property type="entry name" value="SPORE GERMINATION LIPASE LIPC"/>
    <property type="match status" value="1"/>
</dbReference>
<feature type="domain" description="SGNH hydrolase-type esterase" evidence="1">
    <location>
        <begin position="56"/>
        <end position="274"/>
    </location>
</feature>
<reference evidence="2 3" key="1">
    <citation type="submission" date="2017-05" db="EMBL/GenBank/DDBJ databases">
        <title>Vagococcus spp. assemblies.</title>
        <authorList>
            <person name="Gulvik C.A."/>
        </authorList>
    </citation>
    <scope>NUCLEOTIDE SEQUENCE [LARGE SCALE GENOMIC DNA]</scope>
    <source>
        <strain evidence="2 3">CCUG 41755</strain>
    </source>
</reference>
<evidence type="ECO:0000259" key="1">
    <source>
        <dbReference type="Pfam" id="PF13472"/>
    </source>
</evidence>
<dbReference type="InterPro" id="IPR036514">
    <property type="entry name" value="SGNH_hydro_sf"/>
</dbReference>
<proteinExistence type="predicted"/>
<sequence>MSYIKKHLFSITVFLVTVLIGVTVLGFSLPTAKPLLKKTASQSSKMKYKEVIRFSAIGDSLTEGVGDSTESGGYVPLLKNDLVDTEKISVVESYNHGKAGDTVKDLIKRINDSKSIQEDLKKSDFITITIGGNDLMKVIKSELLNGLTYETFKKPSEEYQSNLKELYKLVRHFNKAAPIYQLGIYNPFYLSLDNMDQLQEIVDFWNQASKERVEKSKNSSFISINEALYKGIDGQKAFGTEETIKNGEEEKESGINNLISDTDNFHPNSLGYQIIANAFKDELVRTKNEWLESK</sequence>
<dbReference type="GO" id="GO:0004622">
    <property type="term" value="F:phosphatidylcholine lysophospholipase activity"/>
    <property type="evidence" value="ECO:0007669"/>
    <property type="project" value="TreeGrafter"/>
</dbReference>
<name>A0A430ABV0_9ENTE</name>
<dbReference type="Pfam" id="PF13472">
    <property type="entry name" value="Lipase_GDSL_2"/>
    <property type="match status" value="1"/>
</dbReference>
<evidence type="ECO:0000313" key="2">
    <source>
        <dbReference type="EMBL" id="RSU04705.1"/>
    </source>
</evidence>
<dbReference type="EMBL" id="NGJY01000001">
    <property type="protein sequence ID" value="RSU04705.1"/>
    <property type="molecule type" value="Genomic_DNA"/>
</dbReference>
<dbReference type="Proteomes" id="UP000287101">
    <property type="component" value="Unassembled WGS sequence"/>
</dbReference>
<protein>
    <recommendedName>
        <fullName evidence="1">SGNH hydrolase-type esterase domain-containing protein</fullName>
    </recommendedName>
</protein>
<organism evidence="2 3">
    <name type="scientific">Vagococcus fessus</name>
    <dbReference type="NCBI Taxonomy" id="120370"/>
    <lineage>
        <taxon>Bacteria</taxon>
        <taxon>Bacillati</taxon>
        <taxon>Bacillota</taxon>
        <taxon>Bacilli</taxon>
        <taxon>Lactobacillales</taxon>
        <taxon>Enterococcaceae</taxon>
        <taxon>Vagococcus</taxon>
    </lineage>
</organism>
<keyword evidence="3" id="KW-1185">Reference proteome</keyword>
<dbReference type="Gene3D" id="3.40.50.1110">
    <property type="entry name" value="SGNH hydrolase"/>
    <property type="match status" value="1"/>
</dbReference>